<evidence type="ECO:0008006" key="4">
    <source>
        <dbReference type="Google" id="ProtNLM"/>
    </source>
</evidence>
<dbReference type="Gene3D" id="3.15.10.40">
    <property type="entry name" value="Uncharacterised protein PF07273, DUF1439"/>
    <property type="match status" value="1"/>
</dbReference>
<feature type="signal peptide" evidence="1">
    <location>
        <begin position="1"/>
        <end position="18"/>
    </location>
</feature>
<keyword evidence="3" id="KW-1185">Reference proteome</keyword>
<gene>
    <name evidence="2" type="ORF">CBP31_03740</name>
</gene>
<protein>
    <recommendedName>
        <fullName evidence="4">DUF1439 domain-containing protein</fullName>
    </recommendedName>
</protein>
<dbReference type="RefSeq" id="WP_087034933.1">
    <property type="nucleotide sequence ID" value="NZ_CP021377.1"/>
</dbReference>
<evidence type="ECO:0000313" key="3">
    <source>
        <dbReference type="Proteomes" id="UP000243937"/>
    </source>
</evidence>
<dbReference type="Pfam" id="PF07273">
    <property type="entry name" value="DUF1439"/>
    <property type="match status" value="1"/>
</dbReference>
<feature type="chain" id="PRO_5013367484" description="DUF1439 domain-containing protein" evidence="1">
    <location>
        <begin position="19"/>
        <end position="181"/>
    </location>
</feature>
<evidence type="ECO:0000313" key="2">
    <source>
        <dbReference type="EMBL" id="ART81844.1"/>
    </source>
</evidence>
<dbReference type="Proteomes" id="UP000243937">
    <property type="component" value="Chromosome"/>
</dbReference>
<accession>A0A1Y0D3D9</accession>
<dbReference type="OrthoDB" id="5688063at2"/>
<dbReference type="KEGG" id="opf:CBP31_03740"/>
<name>A0A1Y0D3D9_9GAMM</name>
<dbReference type="EMBL" id="CP021377">
    <property type="protein sequence ID" value="ART81844.1"/>
    <property type="molecule type" value="Genomic_DNA"/>
</dbReference>
<evidence type="ECO:0000256" key="1">
    <source>
        <dbReference type="SAM" id="SignalP"/>
    </source>
</evidence>
<dbReference type="InterPro" id="IPR010835">
    <property type="entry name" value="DUF1439"/>
</dbReference>
<keyword evidence="1" id="KW-0732">Signal</keyword>
<organism evidence="2 3">
    <name type="scientific">Oceanisphaera profunda</name>
    <dbReference type="NCBI Taxonomy" id="1416627"/>
    <lineage>
        <taxon>Bacteria</taxon>
        <taxon>Pseudomonadati</taxon>
        <taxon>Pseudomonadota</taxon>
        <taxon>Gammaproteobacteria</taxon>
        <taxon>Aeromonadales</taxon>
        <taxon>Aeromonadaceae</taxon>
        <taxon>Oceanisphaera</taxon>
    </lineage>
</organism>
<reference evidence="2 3" key="1">
    <citation type="journal article" date="2014" name="Int. J. Syst. Evol. Microbiol.">
        <title>Oceanisphaera profunda sp. nov., a marine bacterium isolated from deep-sea sediment, and emended description of the genus Oceanisphaera.</title>
        <authorList>
            <person name="Xu Z."/>
            <person name="Zhang X.Y."/>
            <person name="Su H.N."/>
            <person name="Yu Z.C."/>
            <person name="Liu C."/>
            <person name="Li H."/>
            <person name="Chen X.L."/>
            <person name="Song X.Y."/>
            <person name="Xie B.B."/>
            <person name="Qin Q.L."/>
            <person name="Zhou B.C."/>
            <person name="Shi M."/>
            <person name="Huang Y."/>
            <person name="Zhang Y.Z."/>
        </authorList>
    </citation>
    <scope>NUCLEOTIDE SEQUENCE [LARGE SCALE GENOMIC DNA]</scope>
    <source>
        <strain evidence="2 3">SM1222</strain>
    </source>
</reference>
<sequence length="181" mass="20257">MKIIMFLLILATSGGAWAQALTLSEQQLNQGLNQQLGKDFPLGLGSWLSAKVKMQDVKVELGRQAPDKARVLGQALITLNQGQNRYHWDIAGDFNARPRYDNEQGALFLDEFELLNYQLNEGSSSPQARFMLPMLLQALTGYLSQYPVYTLDDNDPLQRQLKSQPLSLEITPGQVSLFSVN</sequence>
<dbReference type="AlphaFoldDB" id="A0A1Y0D3D9"/>
<proteinExistence type="predicted"/>